<dbReference type="InterPro" id="IPR013783">
    <property type="entry name" value="Ig-like_fold"/>
</dbReference>
<evidence type="ECO:0000313" key="1">
    <source>
        <dbReference type="EMBL" id="TWT65855.1"/>
    </source>
</evidence>
<reference evidence="1 2" key="1">
    <citation type="submission" date="2019-02" db="EMBL/GenBank/DDBJ databases">
        <title>Deep-cultivation of Planctomycetes and their phenomic and genomic characterization uncovers novel biology.</title>
        <authorList>
            <person name="Wiegand S."/>
            <person name="Jogler M."/>
            <person name="Boedeker C."/>
            <person name="Pinto D."/>
            <person name="Vollmers J."/>
            <person name="Rivas-Marin E."/>
            <person name="Kohn T."/>
            <person name="Peeters S.H."/>
            <person name="Heuer A."/>
            <person name="Rast P."/>
            <person name="Oberbeckmann S."/>
            <person name="Bunk B."/>
            <person name="Jeske O."/>
            <person name="Meyerdierks A."/>
            <person name="Storesund J.E."/>
            <person name="Kallscheuer N."/>
            <person name="Luecker S."/>
            <person name="Lage O.M."/>
            <person name="Pohl T."/>
            <person name="Merkel B.J."/>
            <person name="Hornburger P."/>
            <person name="Mueller R.-W."/>
            <person name="Bruemmer F."/>
            <person name="Labrenz M."/>
            <person name="Spormann A.M."/>
            <person name="Op Den Camp H."/>
            <person name="Overmann J."/>
            <person name="Amann R."/>
            <person name="Jetten M.S.M."/>
            <person name="Mascher T."/>
            <person name="Medema M.H."/>
            <person name="Devos D.P."/>
            <person name="Kaster A.-K."/>
            <person name="Ovreas L."/>
            <person name="Rohde M."/>
            <person name="Galperin M.Y."/>
            <person name="Jogler C."/>
        </authorList>
    </citation>
    <scope>NUCLEOTIDE SEQUENCE [LARGE SCALE GENOMIC DNA]</scope>
    <source>
        <strain evidence="1 2">Pan14r</strain>
    </source>
</reference>
<evidence type="ECO:0000313" key="2">
    <source>
        <dbReference type="Proteomes" id="UP000317238"/>
    </source>
</evidence>
<dbReference type="AlphaFoldDB" id="A0A5C5XUY7"/>
<name>A0A5C5XUY7_9PLAN</name>
<proteinExistence type="predicted"/>
<dbReference type="RefSeq" id="WP_146441045.1">
    <property type="nucleotide sequence ID" value="NZ_SJPL01000002.1"/>
</dbReference>
<dbReference type="PANTHER" id="PTHR37833:SF1">
    <property type="entry name" value="SIGNAL PEPTIDE PROTEIN"/>
    <property type="match status" value="1"/>
</dbReference>
<dbReference type="Proteomes" id="UP000317238">
    <property type="component" value="Unassembled WGS sequence"/>
</dbReference>
<keyword evidence="2" id="KW-1185">Reference proteome</keyword>
<dbReference type="Pfam" id="PF07610">
    <property type="entry name" value="DUF1573"/>
    <property type="match status" value="1"/>
</dbReference>
<gene>
    <name evidence="1" type="ORF">Pan14r_54050</name>
</gene>
<comment type="caution">
    <text evidence="1">The sequence shown here is derived from an EMBL/GenBank/DDBJ whole genome shotgun (WGS) entry which is preliminary data.</text>
</comment>
<dbReference type="OrthoDB" id="215317at2"/>
<protein>
    <recommendedName>
        <fullName evidence="3">DUF1573 domain-containing protein</fullName>
    </recommendedName>
</protein>
<dbReference type="InterPro" id="IPR011467">
    <property type="entry name" value="DUF1573"/>
</dbReference>
<dbReference type="PANTHER" id="PTHR37833">
    <property type="entry name" value="LIPOPROTEIN-RELATED"/>
    <property type="match status" value="1"/>
</dbReference>
<organism evidence="1 2">
    <name type="scientific">Crateriforma conspicua</name>
    <dbReference type="NCBI Taxonomy" id="2527996"/>
    <lineage>
        <taxon>Bacteria</taxon>
        <taxon>Pseudomonadati</taxon>
        <taxon>Planctomycetota</taxon>
        <taxon>Planctomycetia</taxon>
        <taxon>Planctomycetales</taxon>
        <taxon>Planctomycetaceae</taxon>
        <taxon>Crateriforma</taxon>
    </lineage>
</organism>
<sequence length="396" mass="43793">MSRFSKSLLATLGGLAFIGLVAASLTLIVRYKPYGVPDHRRAEYEARVAALRQHEMDRKQNADTAQPKATVDATRHHFGMLDPHVTATHQFRVTNQGEAPLTLDVTDTTCKCTVGNVQQKLLMPGESTDVTLQWNTGYQAEHYEQTARIETNDPGRPTIKLTIEGTIRARLVAPESIPLQAANPGQPNQGSFLYYSQLPGDVILENIQSDAEGLQWNVTQLDPTKESRLADAEARSAWKVELSCVSASSGIFEIPATLTFRQTDNDETMVREATITGRVHQAISFHSPDIHSQTGLELGTMVNDRQHVTHVLVRQRDRLDRQLKVLKVEPESLHASMKPLAKEGNYRLTIEVPAGATPAIFNLDNKQGYVQVGDPDTPGLSNWFPVQGCVVELEKS</sequence>
<dbReference type="EMBL" id="SJPL01000002">
    <property type="protein sequence ID" value="TWT65855.1"/>
    <property type="molecule type" value="Genomic_DNA"/>
</dbReference>
<evidence type="ECO:0008006" key="3">
    <source>
        <dbReference type="Google" id="ProtNLM"/>
    </source>
</evidence>
<dbReference type="Gene3D" id="2.60.40.10">
    <property type="entry name" value="Immunoglobulins"/>
    <property type="match status" value="1"/>
</dbReference>
<accession>A0A5C5XUY7</accession>